<gene>
    <name evidence="1" type="ORF">IHE29_10420</name>
</gene>
<dbReference type="Pfam" id="PF04365">
    <property type="entry name" value="BrnT_toxin"/>
    <property type="match status" value="1"/>
</dbReference>
<dbReference type="Gene3D" id="3.10.450.530">
    <property type="entry name" value="Ribonuclease toxin, BrnT, of type II toxin-antitoxin system"/>
    <property type="match status" value="1"/>
</dbReference>
<dbReference type="InterPro" id="IPR038573">
    <property type="entry name" value="BrnT_sf"/>
</dbReference>
<dbReference type="RefSeq" id="WP_338910692.1">
    <property type="nucleotide sequence ID" value="NZ_CP062176.1"/>
</dbReference>
<accession>A0ABZ2PWZ9</accession>
<name>A0ABZ2PWZ9_9BURK</name>
<sequence>MKVIFDPAKNEVNKCKHGVSMELADSIDWSMVWCFADDRADYGELREIGYSVINERLYCVVFTQRGDTFRVISLRKANNREISRYEQATEVDS</sequence>
<proteinExistence type="predicted"/>
<dbReference type="InterPro" id="IPR007460">
    <property type="entry name" value="BrnT_toxin"/>
</dbReference>
<protein>
    <submittedName>
        <fullName evidence="1">BrnT family toxin</fullName>
    </submittedName>
</protein>
<evidence type="ECO:0000313" key="2">
    <source>
        <dbReference type="Proteomes" id="UP001493153"/>
    </source>
</evidence>
<dbReference type="EMBL" id="CP062176">
    <property type="protein sequence ID" value="WXK39653.1"/>
    <property type="molecule type" value="Genomic_DNA"/>
</dbReference>
<organism evidence="1 2">
    <name type="scientific">Mycetohabitans rhizoxinica</name>
    <dbReference type="NCBI Taxonomy" id="412963"/>
    <lineage>
        <taxon>Bacteria</taxon>
        <taxon>Pseudomonadati</taxon>
        <taxon>Pseudomonadota</taxon>
        <taxon>Betaproteobacteria</taxon>
        <taxon>Burkholderiales</taxon>
        <taxon>Burkholderiaceae</taxon>
        <taxon>Mycetohabitans</taxon>
    </lineage>
</organism>
<keyword evidence="2" id="KW-1185">Reference proteome</keyword>
<reference evidence="1 2" key="1">
    <citation type="submission" date="2020-09" db="EMBL/GenBank/DDBJ databases">
        <title>Genome sequences of Mycetohabitans spp.</title>
        <authorList>
            <person name="Carter M.E."/>
            <person name="Carpenter S.C.D."/>
            <person name="Bogdanove A.J."/>
        </authorList>
    </citation>
    <scope>NUCLEOTIDE SEQUENCE [LARGE SCALE GENOMIC DNA]</scope>
    <source>
        <strain evidence="1 2">B12</strain>
    </source>
</reference>
<evidence type="ECO:0000313" key="1">
    <source>
        <dbReference type="EMBL" id="WXK39653.1"/>
    </source>
</evidence>
<dbReference type="Proteomes" id="UP001493153">
    <property type="component" value="Chromosome"/>
</dbReference>